<evidence type="ECO:0000256" key="12">
    <source>
        <dbReference type="ARBA" id="ARBA00023306"/>
    </source>
</evidence>
<dbReference type="InterPro" id="IPR008271">
    <property type="entry name" value="Ser/Thr_kinase_AS"/>
</dbReference>
<gene>
    <name evidence="24" type="ORF">RFI_05262</name>
</gene>
<dbReference type="EMBL" id="ASPP01004645">
    <property type="protein sequence ID" value="ETO31856.1"/>
    <property type="molecule type" value="Genomic_DNA"/>
</dbReference>
<dbReference type="GO" id="GO:0005634">
    <property type="term" value="C:nucleus"/>
    <property type="evidence" value="ECO:0007669"/>
    <property type="project" value="TreeGrafter"/>
</dbReference>
<dbReference type="InterPro" id="IPR011009">
    <property type="entry name" value="Kinase-like_dom_sf"/>
</dbReference>
<dbReference type="GO" id="GO:0051301">
    <property type="term" value="P:cell division"/>
    <property type="evidence" value="ECO:0007669"/>
    <property type="project" value="UniProtKB-KW"/>
</dbReference>
<evidence type="ECO:0000256" key="6">
    <source>
        <dbReference type="ARBA" id="ARBA00022679"/>
    </source>
</evidence>
<evidence type="ECO:0000256" key="5">
    <source>
        <dbReference type="ARBA" id="ARBA00022618"/>
    </source>
</evidence>
<dbReference type="Proteomes" id="UP000023152">
    <property type="component" value="Unassembled WGS sequence"/>
</dbReference>
<comment type="subunit">
    <text evidence="13">May form a complex composed of at least the catalytic subunit CRK2 and a cyclin.</text>
</comment>
<keyword evidence="9" id="KW-0418">Kinase</keyword>
<keyword evidence="22" id="KW-1133">Transmembrane helix</keyword>
<evidence type="ECO:0000313" key="25">
    <source>
        <dbReference type="Proteomes" id="UP000023152"/>
    </source>
</evidence>
<dbReference type="FunFam" id="1.10.510.10:FF:000611">
    <property type="entry name" value="CMGC family protein kinase"/>
    <property type="match status" value="1"/>
</dbReference>
<evidence type="ECO:0000256" key="2">
    <source>
        <dbReference type="ARBA" id="ARBA00012409"/>
    </source>
</evidence>
<dbReference type="EC" id="2.7.11.23" evidence="2"/>
<keyword evidence="7 20" id="KW-0547">Nucleotide-binding</keyword>
<dbReference type="InterPro" id="IPR000719">
    <property type="entry name" value="Prot_kinase_dom"/>
</dbReference>
<dbReference type="GO" id="GO:0005737">
    <property type="term" value="C:cytoplasm"/>
    <property type="evidence" value="ECO:0007669"/>
    <property type="project" value="TreeGrafter"/>
</dbReference>
<feature type="binding site" evidence="20">
    <location>
        <position position="124"/>
    </location>
    <ligand>
        <name>ATP</name>
        <dbReference type="ChEBI" id="CHEBI:30616"/>
    </ligand>
</feature>
<comment type="similarity">
    <text evidence="1">Belongs to the protein kinase superfamily. CMGC Ser/Thr protein kinase family. CDC2/CDKX subfamily.</text>
</comment>
<evidence type="ECO:0000256" key="22">
    <source>
        <dbReference type="SAM" id="Phobius"/>
    </source>
</evidence>
<dbReference type="PROSITE" id="PS00108">
    <property type="entry name" value="PROTEIN_KINASE_ST"/>
    <property type="match status" value="1"/>
</dbReference>
<feature type="transmembrane region" description="Helical" evidence="22">
    <location>
        <begin position="28"/>
        <end position="50"/>
    </location>
</feature>
<sequence>MRKERQKTSKTNLVKKSGQKILFNKTDLTVQFLLLWVCKSFYLFFLYYLLNSSFFKKKCTTAFRWQKKEKLVLLQVEKFDFWRVPFQVPMFTERFEKLGKIGEGTYGIVYKAKDKLTGDVLALKKIRLDAEDEGIPSTAIREIALLKQLQHNNIVRYVLVKKRLTLVFEFLDKDLKKHMDTTGDNKAHKKKRTFLILYFFLYPPSSEVIVCWELIEVKKKEGERDILRKSFLYQLCDGIHYCHKSRVLHRDLKPQNLLITNVCNQLYQQGGEGIKEKSIKYIFFFFFGFDGQLKLADFGLARAFGIPVRSLTHEVVTLWYRPPDVLMGSKHYSTSVDMWSIGCIFAEMLTSRPLFPGTSEKDQLFKIFQLLGTPTLEQWPDMEKLPQFKSDFPPYEARDLSKMFPMLDSKGLSLLEAFLQYNPEKRISAFDAMNHEYLADIRKLHKKQSKQLKQSKATEGVDAKVNE</sequence>
<evidence type="ECO:0000256" key="21">
    <source>
        <dbReference type="RuleBase" id="RU000304"/>
    </source>
</evidence>
<keyword evidence="22" id="KW-0472">Membrane</keyword>
<evidence type="ECO:0000256" key="15">
    <source>
        <dbReference type="ARBA" id="ARBA00041902"/>
    </source>
</evidence>
<dbReference type="GO" id="GO:0005524">
    <property type="term" value="F:ATP binding"/>
    <property type="evidence" value="ECO:0007669"/>
    <property type="project" value="UniProtKB-UniRule"/>
</dbReference>
<dbReference type="FunFam" id="3.30.200.20:FF:000927">
    <property type="entry name" value="Cyclin-dependent kinase 2"/>
    <property type="match status" value="1"/>
</dbReference>
<evidence type="ECO:0000256" key="8">
    <source>
        <dbReference type="ARBA" id="ARBA00022776"/>
    </source>
</evidence>
<name>X6P0W2_RETFI</name>
<evidence type="ECO:0000256" key="14">
    <source>
        <dbReference type="ARBA" id="ARBA00039612"/>
    </source>
</evidence>
<keyword evidence="22" id="KW-0812">Transmembrane</keyword>
<evidence type="ECO:0000313" key="24">
    <source>
        <dbReference type="EMBL" id="ETO31856.1"/>
    </source>
</evidence>
<keyword evidence="11" id="KW-0460">Magnesium</keyword>
<dbReference type="InterPro" id="IPR017441">
    <property type="entry name" value="Protein_kinase_ATP_BS"/>
</dbReference>
<keyword evidence="6" id="KW-0808">Transferase</keyword>
<dbReference type="Gene3D" id="1.10.510.10">
    <property type="entry name" value="Transferase(Phosphotransferase) domain 1"/>
    <property type="match status" value="1"/>
</dbReference>
<evidence type="ECO:0000259" key="23">
    <source>
        <dbReference type="PROSITE" id="PS50011"/>
    </source>
</evidence>
<evidence type="ECO:0000256" key="17">
    <source>
        <dbReference type="ARBA" id="ARBA00047811"/>
    </source>
</evidence>
<evidence type="ECO:0000256" key="16">
    <source>
        <dbReference type="ARBA" id="ARBA00042858"/>
    </source>
</evidence>
<dbReference type="PROSITE" id="PS50011">
    <property type="entry name" value="PROTEIN_KINASE_DOM"/>
    <property type="match status" value="1"/>
</dbReference>
<keyword evidence="8" id="KW-0498">Mitosis</keyword>
<evidence type="ECO:0000256" key="11">
    <source>
        <dbReference type="ARBA" id="ARBA00022842"/>
    </source>
</evidence>
<dbReference type="EC" id="2.7.11.22" evidence="3"/>
<evidence type="ECO:0000256" key="13">
    <source>
        <dbReference type="ARBA" id="ARBA00038543"/>
    </source>
</evidence>
<proteinExistence type="inferred from homology"/>
<dbReference type="OMA" id="HEYLADI"/>
<dbReference type="PANTHER" id="PTHR24056:SF46">
    <property type="entry name" value="CYCLIN-DEPENDENT KINASE 5"/>
    <property type="match status" value="1"/>
</dbReference>
<evidence type="ECO:0000256" key="3">
    <source>
        <dbReference type="ARBA" id="ARBA00012425"/>
    </source>
</evidence>
<dbReference type="OrthoDB" id="1732493at2759"/>
<evidence type="ECO:0000256" key="1">
    <source>
        <dbReference type="ARBA" id="ARBA00006485"/>
    </source>
</evidence>
<keyword evidence="5" id="KW-0132">Cell division</keyword>
<keyword evidence="12" id="KW-0131">Cell cycle</keyword>
<evidence type="ECO:0000256" key="18">
    <source>
        <dbReference type="ARBA" id="ARBA00048367"/>
    </source>
</evidence>
<feature type="domain" description="Protein kinase" evidence="23">
    <location>
        <begin position="95"/>
        <end position="438"/>
    </location>
</feature>
<dbReference type="PROSITE" id="PS00107">
    <property type="entry name" value="PROTEIN_KINASE_ATP"/>
    <property type="match status" value="1"/>
</dbReference>
<comment type="catalytic activity">
    <reaction evidence="17">
        <text>L-threonyl-[protein] + ATP = O-phospho-L-threonyl-[protein] + ADP + H(+)</text>
        <dbReference type="Rhea" id="RHEA:46608"/>
        <dbReference type="Rhea" id="RHEA-COMP:11060"/>
        <dbReference type="Rhea" id="RHEA-COMP:11605"/>
        <dbReference type="ChEBI" id="CHEBI:15378"/>
        <dbReference type="ChEBI" id="CHEBI:30013"/>
        <dbReference type="ChEBI" id="CHEBI:30616"/>
        <dbReference type="ChEBI" id="CHEBI:61977"/>
        <dbReference type="ChEBI" id="CHEBI:456216"/>
        <dbReference type="EC" id="2.7.11.22"/>
    </reaction>
</comment>
<comment type="catalytic activity">
    <reaction evidence="18">
        <text>L-seryl-[protein] + ATP = O-phospho-L-seryl-[protein] + ADP + H(+)</text>
        <dbReference type="Rhea" id="RHEA:17989"/>
        <dbReference type="Rhea" id="RHEA-COMP:9863"/>
        <dbReference type="Rhea" id="RHEA-COMP:11604"/>
        <dbReference type="ChEBI" id="CHEBI:15378"/>
        <dbReference type="ChEBI" id="CHEBI:29999"/>
        <dbReference type="ChEBI" id="CHEBI:30616"/>
        <dbReference type="ChEBI" id="CHEBI:83421"/>
        <dbReference type="ChEBI" id="CHEBI:456216"/>
        <dbReference type="EC" id="2.7.11.22"/>
    </reaction>
</comment>
<protein>
    <recommendedName>
        <fullName evidence="14">Cyclin-dependent kinase 2 homolog</fullName>
        <ecNumber evidence="3">2.7.11.22</ecNumber>
        <ecNumber evidence="2">2.7.11.23</ecNumber>
    </recommendedName>
    <alternativeName>
        <fullName evidence="15">Cell division control protein 2 homolog</fullName>
    </alternativeName>
    <alternativeName>
        <fullName evidence="16">cdc2-related kinase 2</fullName>
    </alternativeName>
</protein>
<keyword evidence="25" id="KW-1185">Reference proteome</keyword>
<accession>X6P0W2</accession>
<evidence type="ECO:0000256" key="7">
    <source>
        <dbReference type="ARBA" id="ARBA00022741"/>
    </source>
</evidence>
<dbReference type="InterPro" id="IPR050108">
    <property type="entry name" value="CDK"/>
</dbReference>
<dbReference type="AlphaFoldDB" id="X6P0W2"/>
<dbReference type="GO" id="GO:0008353">
    <property type="term" value="F:RNA polymerase II CTD heptapeptide repeat kinase activity"/>
    <property type="evidence" value="ECO:0007669"/>
    <property type="project" value="UniProtKB-EC"/>
</dbReference>
<dbReference type="PANTHER" id="PTHR24056">
    <property type="entry name" value="CELL DIVISION PROTEIN KINASE"/>
    <property type="match status" value="1"/>
</dbReference>
<evidence type="ECO:0000256" key="10">
    <source>
        <dbReference type="ARBA" id="ARBA00022840"/>
    </source>
</evidence>
<comment type="caution">
    <text evidence="24">The sequence shown here is derived from an EMBL/GenBank/DDBJ whole genome shotgun (WGS) entry which is preliminary data.</text>
</comment>
<dbReference type="Pfam" id="PF00069">
    <property type="entry name" value="Pkinase"/>
    <property type="match status" value="1"/>
</dbReference>
<comment type="catalytic activity">
    <reaction evidence="19">
        <text>[DNA-directed RNA polymerase] + ATP = phospho-[DNA-directed RNA polymerase] + ADP + H(+)</text>
        <dbReference type="Rhea" id="RHEA:10216"/>
        <dbReference type="Rhea" id="RHEA-COMP:11321"/>
        <dbReference type="Rhea" id="RHEA-COMP:11322"/>
        <dbReference type="ChEBI" id="CHEBI:15378"/>
        <dbReference type="ChEBI" id="CHEBI:30616"/>
        <dbReference type="ChEBI" id="CHEBI:43176"/>
        <dbReference type="ChEBI" id="CHEBI:68546"/>
        <dbReference type="ChEBI" id="CHEBI:456216"/>
        <dbReference type="EC" id="2.7.11.23"/>
    </reaction>
</comment>
<evidence type="ECO:0000256" key="9">
    <source>
        <dbReference type="ARBA" id="ARBA00022777"/>
    </source>
</evidence>
<dbReference type="Gene3D" id="3.30.200.20">
    <property type="entry name" value="Phosphorylase Kinase, domain 1"/>
    <property type="match status" value="1"/>
</dbReference>
<evidence type="ECO:0000256" key="19">
    <source>
        <dbReference type="ARBA" id="ARBA00049280"/>
    </source>
</evidence>
<evidence type="ECO:0000256" key="4">
    <source>
        <dbReference type="ARBA" id="ARBA00022527"/>
    </source>
</evidence>
<organism evidence="24 25">
    <name type="scientific">Reticulomyxa filosa</name>
    <dbReference type="NCBI Taxonomy" id="46433"/>
    <lineage>
        <taxon>Eukaryota</taxon>
        <taxon>Sar</taxon>
        <taxon>Rhizaria</taxon>
        <taxon>Retaria</taxon>
        <taxon>Foraminifera</taxon>
        <taxon>Monothalamids</taxon>
        <taxon>Reticulomyxidae</taxon>
        <taxon>Reticulomyxa</taxon>
    </lineage>
</organism>
<keyword evidence="4 21" id="KW-0723">Serine/threonine-protein kinase</keyword>
<dbReference type="GO" id="GO:0004693">
    <property type="term" value="F:cyclin-dependent protein serine/threonine kinase activity"/>
    <property type="evidence" value="ECO:0007669"/>
    <property type="project" value="UniProtKB-EC"/>
</dbReference>
<dbReference type="SUPFAM" id="SSF56112">
    <property type="entry name" value="Protein kinase-like (PK-like)"/>
    <property type="match status" value="1"/>
</dbReference>
<keyword evidence="10 20" id="KW-0067">ATP-binding</keyword>
<reference evidence="24 25" key="1">
    <citation type="journal article" date="2013" name="Curr. Biol.">
        <title>The Genome of the Foraminiferan Reticulomyxa filosa.</title>
        <authorList>
            <person name="Glockner G."/>
            <person name="Hulsmann N."/>
            <person name="Schleicher M."/>
            <person name="Noegel A.A."/>
            <person name="Eichinger L."/>
            <person name="Gallinger C."/>
            <person name="Pawlowski J."/>
            <person name="Sierra R."/>
            <person name="Euteneuer U."/>
            <person name="Pillet L."/>
            <person name="Moustafa A."/>
            <person name="Platzer M."/>
            <person name="Groth M."/>
            <person name="Szafranski K."/>
            <person name="Schliwa M."/>
        </authorList>
    </citation>
    <scope>NUCLEOTIDE SEQUENCE [LARGE SCALE GENOMIC DNA]</scope>
</reference>
<dbReference type="SMART" id="SM00220">
    <property type="entry name" value="S_TKc"/>
    <property type="match status" value="1"/>
</dbReference>
<evidence type="ECO:0000256" key="20">
    <source>
        <dbReference type="PROSITE-ProRule" id="PRU10141"/>
    </source>
</evidence>